<proteinExistence type="predicted"/>
<reference key="2">
    <citation type="submission" date="2011-10" db="EMBL/GenBank/DDBJ databases">
        <title>The genome and transcriptome sequence of Clonorchis sinensis provide insights into the carcinogenic liver fluke.</title>
        <authorList>
            <person name="Wang X."/>
            <person name="Huang Y."/>
            <person name="Chen W."/>
            <person name="Liu H."/>
            <person name="Guo L."/>
            <person name="Chen Y."/>
            <person name="Luo F."/>
            <person name="Zhou W."/>
            <person name="Sun J."/>
            <person name="Mao Q."/>
            <person name="Liang P."/>
            <person name="Zhou C."/>
            <person name="Tian Y."/>
            <person name="Men J."/>
            <person name="Lv X."/>
            <person name="Huang L."/>
            <person name="Zhou J."/>
            <person name="Hu Y."/>
            <person name="Li R."/>
            <person name="Zhang F."/>
            <person name="Lei H."/>
            <person name="Li X."/>
            <person name="Hu X."/>
            <person name="Liang C."/>
            <person name="Xu J."/>
            <person name="Wu Z."/>
            <person name="Yu X."/>
        </authorList>
    </citation>
    <scope>NUCLEOTIDE SEQUENCE</scope>
    <source>
        <strain>Henan</strain>
    </source>
</reference>
<accession>G7YXP8</accession>
<keyword evidence="2" id="KW-1185">Reference proteome</keyword>
<reference evidence="1" key="1">
    <citation type="journal article" date="2011" name="Genome Biol.">
        <title>The draft genome of the carcinogenic human liver fluke Clonorchis sinensis.</title>
        <authorList>
            <person name="Wang X."/>
            <person name="Chen W."/>
            <person name="Huang Y."/>
            <person name="Sun J."/>
            <person name="Men J."/>
            <person name="Liu H."/>
            <person name="Luo F."/>
            <person name="Guo L."/>
            <person name="Lv X."/>
            <person name="Deng C."/>
            <person name="Zhou C."/>
            <person name="Fan Y."/>
            <person name="Li X."/>
            <person name="Huang L."/>
            <person name="Hu Y."/>
            <person name="Liang C."/>
            <person name="Hu X."/>
            <person name="Xu J."/>
            <person name="Yu X."/>
        </authorList>
    </citation>
    <scope>NUCLEOTIDE SEQUENCE [LARGE SCALE GENOMIC DNA]</scope>
    <source>
        <strain evidence="1">Henan</strain>
    </source>
</reference>
<organism evidence="1 2">
    <name type="scientific">Clonorchis sinensis</name>
    <name type="common">Chinese liver fluke</name>
    <dbReference type="NCBI Taxonomy" id="79923"/>
    <lineage>
        <taxon>Eukaryota</taxon>
        <taxon>Metazoa</taxon>
        <taxon>Spiralia</taxon>
        <taxon>Lophotrochozoa</taxon>
        <taxon>Platyhelminthes</taxon>
        <taxon>Trematoda</taxon>
        <taxon>Digenea</taxon>
        <taxon>Opisthorchiida</taxon>
        <taxon>Opisthorchiata</taxon>
        <taxon>Opisthorchiidae</taxon>
        <taxon>Clonorchis</taxon>
    </lineage>
</organism>
<evidence type="ECO:0000313" key="1">
    <source>
        <dbReference type="EMBL" id="GAA57728.1"/>
    </source>
</evidence>
<sequence length="128" mass="14961">MDNKKFTAHFLHFVGKEVYTLIKYLVYPESQIDIFYNSLKKKILQHFKPINYVAAESDRFNVLTRSHSQSVRGFVLHLQTQATKCDYGAQLEDQLRARLIAGVQLPELKQKLLLCLDQKFQTVRNICD</sequence>
<gene>
    <name evidence="1" type="ORF">CLF_113129</name>
</gene>
<evidence type="ECO:0000313" key="2">
    <source>
        <dbReference type="Proteomes" id="UP000008909"/>
    </source>
</evidence>
<dbReference type="Proteomes" id="UP000008909">
    <property type="component" value="Unassembled WGS sequence"/>
</dbReference>
<dbReference type="EMBL" id="DF144993">
    <property type="protein sequence ID" value="GAA57728.1"/>
    <property type="molecule type" value="Genomic_DNA"/>
</dbReference>
<protein>
    <recommendedName>
        <fullName evidence="3">Retrotransposon gag domain-containing protein</fullName>
    </recommendedName>
</protein>
<evidence type="ECO:0008006" key="3">
    <source>
        <dbReference type="Google" id="ProtNLM"/>
    </source>
</evidence>
<name>G7YXP8_CLOSI</name>
<dbReference type="AlphaFoldDB" id="G7YXP8"/>